<dbReference type="Proteomes" id="UP000708298">
    <property type="component" value="Unassembled WGS sequence"/>
</dbReference>
<evidence type="ECO:0000313" key="3">
    <source>
        <dbReference type="Proteomes" id="UP000708298"/>
    </source>
</evidence>
<accession>A0A963YY89</accession>
<gene>
    <name evidence="2" type="ORF">ASILVAE211_24820</name>
</gene>
<protein>
    <submittedName>
        <fullName evidence="2">DUF4142 domain-containing protein</fullName>
    </submittedName>
</protein>
<reference evidence="2" key="1">
    <citation type="journal article" date="2021" name="Microorganisms">
        <title>Acidisoma silvae sp. nov. and Acidisomacellulosilytica sp. nov., Two Acidophilic Bacteria Isolated from Decaying Wood, Hydrolyzing Cellulose and Producing Poly-3-hydroxybutyrate.</title>
        <authorList>
            <person name="Mieszkin S."/>
            <person name="Pouder E."/>
            <person name="Uroz S."/>
            <person name="Simon-Colin C."/>
            <person name="Alain K."/>
        </authorList>
    </citation>
    <scope>NUCLEOTIDE SEQUENCE</scope>
    <source>
        <strain evidence="2">HW T2.11</strain>
    </source>
</reference>
<feature type="chain" id="PRO_5036729729" evidence="1">
    <location>
        <begin position="40"/>
        <end position="206"/>
    </location>
</feature>
<feature type="signal peptide" evidence="1">
    <location>
        <begin position="1"/>
        <end position="39"/>
    </location>
</feature>
<organism evidence="2 3">
    <name type="scientific">Acidisoma silvae</name>
    <dbReference type="NCBI Taxonomy" id="2802396"/>
    <lineage>
        <taxon>Bacteria</taxon>
        <taxon>Pseudomonadati</taxon>
        <taxon>Pseudomonadota</taxon>
        <taxon>Alphaproteobacteria</taxon>
        <taxon>Acetobacterales</taxon>
        <taxon>Acidocellaceae</taxon>
        <taxon>Acidisoma</taxon>
    </lineage>
</organism>
<dbReference type="RefSeq" id="WP_227324068.1">
    <property type="nucleotide sequence ID" value="NZ_JAESVB010000035.1"/>
</dbReference>
<sequence length="206" mass="22547">MTPFNQTVERSDARRSFLRQAASAGVALAAAGLASSAKAATMPQQPEAETGHEYPMPLPHAMNEAEFRMGVIGPATLSRVTSEMAIDKTTNGRAKEFANFELREAIAVTTVLSNLHTPVPPMDKIAKATLKKIQLATMGKDFDRTYIQAQLENHEFLRDHTKNYLKLSSSATSMPELSGRNLATLALATFTEHVQICKDILFELKA</sequence>
<evidence type="ECO:0000313" key="2">
    <source>
        <dbReference type="EMBL" id="MCB8878423.1"/>
    </source>
</evidence>
<dbReference type="PROSITE" id="PS51318">
    <property type="entry name" value="TAT"/>
    <property type="match status" value="1"/>
</dbReference>
<evidence type="ECO:0000256" key="1">
    <source>
        <dbReference type="SAM" id="SignalP"/>
    </source>
</evidence>
<name>A0A963YY89_9PROT</name>
<dbReference type="InterPro" id="IPR006311">
    <property type="entry name" value="TAT_signal"/>
</dbReference>
<reference evidence="2" key="2">
    <citation type="submission" date="2021-01" db="EMBL/GenBank/DDBJ databases">
        <authorList>
            <person name="Mieszkin S."/>
            <person name="Pouder E."/>
            <person name="Alain K."/>
        </authorList>
    </citation>
    <scope>NUCLEOTIDE SEQUENCE</scope>
    <source>
        <strain evidence="2">HW T2.11</strain>
    </source>
</reference>
<comment type="caution">
    <text evidence="2">The sequence shown here is derived from an EMBL/GenBank/DDBJ whole genome shotgun (WGS) entry which is preliminary data.</text>
</comment>
<keyword evidence="3" id="KW-1185">Reference proteome</keyword>
<dbReference type="AlphaFoldDB" id="A0A963YY89"/>
<proteinExistence type="predicted"/>
<dbReference type="EMBL" id="JAESVB010000035">
    <property type="protein sequence ID" value="MCB8878423.1"/>
    <property type="molecule type" value="Genomic_DNA"/>
</dbReference>
<keyword evidence="1" id="KW-0732">Signal</keyword>